<dbReference type="EMBL" id="BLAE01000007">
    <property type="protein sequence ID" value="GES07740.1"/>
    <property type="molecule type" value="Genomic_DNA"/>
</dbReference>
<dbReference type="Proteomes" id="UP000331127">
    <property type="component" value="Unassembled WGS sequence"/>
</dbReference>
<keyword evidence="3" id="KW-1185">Reference proteome</keyword>
<organism evidence="2 3">
    <name type="scientific">Acrocarpospora macrocephala</name>
    <dbReference type="NCBI Taxonomy" id="150177"/>
    <lineage>
        <taxon>Bacteria</taxon>
        <taxon>Bacillati</taxon>
        <taxon>Actinomycetota</taxon>
        <taxon>Actinomycetes</taxon>
        <taxon>Streptosporangiales</taxon>
        <taxon>Streptosporangiaceae</taxon>
        <taxon>Acrocarpospora</taxon>
    </lineage>
</organism>
<dbReference type="InterPro" id="IPR046214">
    <property type="entry name" value="DUF6247"/>
</dbReference>
<evidence type="ECO:0000313" key="2">
    <source>
        <dbReference type="EMBL" id="GES07740.1"/>
    </source>
</evidence>
<evidence type="ECO:0000313" key="3">
    <source>
        <dbReference type="Proteomes" id="UP000331127"/>
    </source>
</evidence>
<name>A0A5M3WHG3_9ACTN</name>
<feature type="region of interest" description="Disordered" evidence="1">
    <location>
        <begin position="16"/>
        <end position="52"/>
    </location>
</feature>
<dbReference type="AlphaFoldDB" id="A0A5M3WHG3"/>
<evidence type="ECO:0000256" key="1">
    <source>
        <dbReference type="SAM" id="MobiDB-lite"/>
    </source>
</evidence>
<gene>
    <name evidence="2" type="ORF">Amac_013350</name>
</gene>
<accession>A0A5M3WHG3</accession>
<dbReference type="Pfam" id="PF19760">
    <property type="entry name" value="DUF6247"/>
    <property type="match status" value="1"/>
</dbReference>
<sequence>MGVVVLGACWRLDSGPSLVPAGGTSRRVSDQALDVSSVRDTPPEPQPDKTLPAIRQALSHPRDREGFGAGLPVAVEKARAAGDWREVEDFTQTWWYRCARSGSVRRSARRSRRAPRPRR</sequence>
<protein>
    <submittedName>
        <fullName evidence="2">Uncharacterized protein</fullName>
    </submittedName>
</protein>
<reference evidence="2 3" key="1">
    <citation type="submission" date="2019-10" db="EMBL/GenBank/DDBJ databases">
        <title>Whole genome shotgun sequence of Acrocarpospora macrocephala NBRC 16266.</title>
        <authorList>
            <person name="Ichikawa N."/>
            <person name="Kimura A."/>
            <person name="Kitahashi Y."/>
            <person name="Komaki H."/>
            <person name="Oguchi A."/>
        </authorList>
    </citation>
    <scope>NUCLEOTIDE SEQUENCE [LARGE SCALE GENOMIC DNA]</scope>
    <source>
        <strain evidence="2 3">NBRC 16266</strain>
    </source>
</reference>
<proteinExistence type="predicted"/>
<comment type="caution">
    <text evidence="2">The sequence shown here is derived from an EMBL/GenBank/DDBJ whole genome shotgun (WGS) entry which is preliminary data.</text>
</comment>